<organism evidence="1">
    <name type="scientific">Solanum chacoense</name>
    <name type="common">Chaco potato</name>
    <dbReference type="NCBI Taxonomy" id="4108"/>
    <lineage>
        <taxon>Eukaryota</taxon>
        <taxon>Viridiplantae</taxon>
        <taxon>Streptophyta</taxon>
        <taxon>Embryophyta</taxon>
        <taxon>Tracheophyta</taxon>
        <taxon>Spermatophyta</taxon>
        <taxon>Magnoliopsida</taxon>
        <taxon>eudicotyledons</taxon>
        <taxon>Gunneridae</taxon>
        <taxon>Pentapetalae</taxon>
        <taxon>asterids</taxon>
        <taxon>lamiids</taxon>
        <taxon>Solanales</taxon>
        <taxon>Solanaceae</taxon>
        <taxon>Solanoideae</taxon>
        <taxon>Solaneae</taxon>
        <taxon>Solanum</taxon>
    </lineage>
</organism>
<dbReference type="EMBL" id="GEDG01008272">
    <property type="protein sequence ID" value="JAP30238.1"/>
    <property type="molecule type" value="Transcribed_RNA"/>
</dbReference>
<sequence length="61" mass="6992">MSIRKQIRGSSRLFKTCFEQKSQSANMNIKPSKEKEILAKPQNWTTKSTKDTHIILVSPSN</sequence>
<name>A0A0V0IC80_SOLCH</name>
<reference evidence="1" key="1">
    <citation type="submission" date="2015-12" db="EMBL/GenBank/DDBJ databases">
        <title>Gene expression during late stages of embryo sac development: a critical building block for successful pollen-pistil interactions.</title>
        <authorList>
            <person name="Liu Y."/>
            <person name="Joly V."/>
            <person name="Sabar M."/>
            <person name="Matton D.P."/>
        </authorList>
    </citation>
    <scope>NUCLEOTIDE SEQUENCE</scope>
</reference>
<dbReference type="AlphaFoldDB" id="A0A0V0IC80"/>
<accession>A0A0V0IC80</accession>
<proteinExistence type="predicted"/>
<protein>
    <submittedName>
        <fullName evidence="1">Putative ovule protein</fullName>
    </submittedName>
</protein>
<evidence type="ECO:0000313" key="1">
    <source>
        <dbReference type="EMBL" id="JAP30238.1"/>
    </source>
</evidence>